<name>A0A448PN09_ACTVI</name>
<protein>
    <submittedName>
        <fullName evidence="3">Uncharacterized protein</fullName>
    </submittedName>
</protein>
<dbReference type="KEGG" id="avc:NCTC10951_02247"/>
<accession>A0A448PN09</accession>
<gene>
    <name evidence="3" type="ORF">NCTC10951_02247</name>
</gene>
<feature type="region of interest" description="Disordered" evidence="1">
    <location>
        <begin position="217"/>
        <end position="264"/>
    </location>
</feature>
<keyword evidence="2" id="KW-0472">Membrane</keyword>
<feature type="compositionally biased region" description="Pro residues" evidence="1">
    <location>
        <begin position="254"/>
        <end position="264"/>
    </location>
</feature>
<reference evidence="3 4" key="1">
    <citation type="submission" date="2018-12" db="EMBL/GenBank/DDBJ databases">
        <authorList>
            <consortium name="Pathogen Informatics"/>
        </authorList>
    </citation>
    <scope>NUCLEOTIDE SEQUENCE [LARGE SCALE GENOMIC DNA]</scope>
    <source>
        <strain evidence="3 4">NCTC10951</strain>
    </source>
</reference>
<feature type="transmembrane region" description="Helical" evidence="2">
    <location>
        <begin position="121"/>
        <end position="143"/>
    </location>
</feature>
<evidence type="ECO:0000256" key="1">
    <source>
        <dbReference type="SAM" id="MobiDB-lite"/>
    </source>
</evidence>
<keyword evidence="2" id="KW-0812">Transmembrane</keyword>
<feature type="compositionally biased region" description="Low complexity" evidence="1">
    <location>
        <begin position="217"/>
        <end position="253"/>
    </location>
</feature>
<dbReference type="AlphaFoldDB" id="A0A448PN09"/>
<sequence length="264" mass="28449">MDATHIMTTPYPPTASSSVGTENVTDFMLAPGETSVYGQQFLVSLLAPYLKGQLMCSSSRFVYKVPNTLLGIIPVGTDENTIPINSISAVSTSSRFSVGRAFLALVFAIFGLAILSDRPLGGIFCIILAILFGVTALSSALVVTNHAGGSFGITVSMIDNSKLNAFRTELQNRVFADREAMRHGEAQDLRMQSLAMQQMQLAQMQQAQFQQAQMQQPALQQPQAQPQAQPGVQQAQIQPGQQAVTEPIQQQYPGPVPPPPGQQQ</sequence>
<feature type="transmembrane region" description="Helical" evidence="2">
    <location>
        <begin position="98"/>
        <end position="115"/>
    </location>
</feature>
<dbReference type="Proteomes" id="UP000268658">
    <property type="component" value="Chromosome"/>
</dbReference>
<evidence type="ECO:0000313" key="4">
    <source>
        <dbReference type="Proteomes" id="UP000268658"/>
    </source>
</evidence>
<proteinExistence type="predicted"/>
<dbReference type="EMBL" id="LR134477">
    <property type="protein sequence ID" value="VEI17542.1"/>
    <property type="molecule type" value="Genomic_DNA"/>
</dbReference>
<evidence type="ECO:0000313" key="3">
    <source>
        <dbReference type="EMBL" id="VEI17542.1"/>
    </source>
</evidence>
<organism evidence="3 4">
    <name type="scientific">Actinomyces viscosus</name>
    <dbReference type="NCBI Taxonomy" id="1656"/>
    <lineage>
        <taxon>Bacteria</taxon>
        <taxon>Bacillati</taxon>
        <taxon>Actinomycetota</taxon>
        <taxon>Actinomycetes</taxon>
        <taxon>Actinomycetales</taxon>
        <taxon>Actinomycetaceae</taxon>
        <taxon>Actinomyces</taxon>
    </lineage>
</organism>
<keyword evidence="2" id="KW-1133">Transmembrane helix</keyword>
<evidence type="ECO:0000256" key="2">
    <source>
        <dbReference type="SAM" id="Phobius"/>
    </source>
</evidence>